<dbReference type="EMBL" id="CACSIP010000024">
    <property type="protein sequence ID" value="CAA0125997.1"/>
    <property type="molecule type" value="Genomic_DNA"/>
</dbReference>
<organism evidence="2 3">
    <name type="scientific">Mycolicibacterium vanbaalenii</name>
    <name type="common">Mycobacterium vanbaalenii</name>
    <dbReference type="NCBI Taxonomy" id="110539"/>
    <lineage>
        <taxon>Bacteria</taxon>
        <taxon>Bacillati</taxon>
        <taxon>Actinomycetota</taxon>
        <taxon>Actinomycetes</taxon>
        <taxon>Mycobacteriales</taxon>
        <taxon>Mycobacteriaceae</taxon>
        <taxon>Mycolicibacterium</taxon>
    </lineage>
</organism>
<dbReference type="Proteomes" id="UP000430146">
    <property type="component" value="Unassembled WGS sequence"/>
</dbReference>
<feature type="transmembrane region" description="Helical" evidence="1">
    <location>
        <begin position="12"/>
        <end position="31"/>
    </location>
</feature>
<keyword evidence="1" id="KW-0472">Membrane</keyword>
<name>A0A5S9R275_MYCVN</name>
<keyword evidence="1" id="KW-1133">Transmembrane helix</keyword>
<sequence>MTSPHPVVEPNFGGAKLIAVAVVTLVAAFNLTAVSAALHPLLGLMTLLVALLVTVAVLDRLGQRWAPAAVRMFDRWCRATVRHIRTD</sequence>
<keyword evidence="1" id="KW-0812">Transmembrane</keyword>
<evidence type="ECO:0000256" key="1">
    <source>
        <dbReference type="SAM" id="Phobius"/>
    </source>
</evidence>
<protein>
    <submittedName>
        <fullName evidence="2">Uncharacterized protein</fullName>
    </submittedName>
</protein>
<evidence type="ECO:0000313" key="2">
    <source>
        <dbReference type="EMBL" id="CAA0125997.1"/>
    </source>
</evidence>
<dbReference type="AlphaFoldDB" id="A0A5S9R275"/>
<gene>
    <name evidence="2" type="ORF">AELLOGFF_04728</name>
</gene>
<evidence type="ECO:0000313" key="3">
    <source>
        <dbReference type="Proteomes" id="UP000430146"/>
    </source>
</evidence>
<feature type="transmembrane region" description="Helical" evidence="1">
    <location>
        <begin position="37"/>
        <end position="58"/>
    </location>
</feature>
<dbReference type="RefSeq" id="WP_159232221.1">
    <property type="nucleotide sequence ID" value="NZ_CACSIP010000024.1"/>
</dbReference>
<reference evidence="2 3" key="1">
    <citation type="submission" date="2019-11" db="EMBL/GenBank/DDBJ databases">
        <authorList>
            <person name="Holert J."/>
        </authorList>
    </citation>
    <scope>NUCLEOTIDE SEQUENCE [LARGE SCALE GENOMIC DNA]</scope>
    <source>
        <strain evidence="2">BC8_1</strain>
    </source>
</reference>
<proteinExistence type="predicted"/>
<accession>A0A5S9R275</accession>
<keyword evidence="3" id="KW-1185">Reference proteome</keyword>